<evidence type="ECO:0000313" key="1">
    <source>
        <dbReference type="EMBL" id="KAF7019402.1"/>
    </source>
</evidence>
<dbReference type="Proteomes" id="UP000815260">
    <property type="component" value="Chromosome 2D"/>
</dbReference>
<sequence length="28" mass="3198">FAEVQHGIALNFFTKLKNDFNFAAVLEL</sequence>
<reference evidence="1" key="1">
    <citation type="journal article" date="2017" name="Gigascience">
        <title>The first near-complete assembly of the hexaploid bread wheat genome, Triticum aestivum.</title>
        <authorList>
            <person name="Zimin A.V."/>
            <person name="Puiu D."/>
            <person name="Hall R."/>
            <person name="Kingan S."/>
            <person name="Clavijo B.J."/>
            <person name="Salzberg S.L."/>
        </authorList>
    </citation>
    <scope>NUCLEOTIDE SEQUENCE</scope>
    <source>
        <tissue evidence="1">Leaf</tissue>
    </source>
</reference>
<feature type="non-terminal residue" evidence="1">
    <location>
        <position position="1"/>
    </location>
</feature>
<organism evidence="1">
    <name type="scientific">Triticum aestivum</name>
    <name type="common">Wheat</name>
    <dbReference type="NCBI Taxonomy" id="4565"/>
    <lineage>
        <taxon>Eukaryota</taxon>
        <taxon>Viridiplantae</taxon>
        <taxon>Streptophyta</taxon>
        <taxon>Embryophyta</taxon>
        <taxon>Tracheophyta</taxon>
        <taxon>Spermatophyta</taxon>
        <taxon>Magnoliopsida</taxon>
        <taxon>Liliopsida</taxon>
        <taxon>Poales</taxon>
        <taxon>Poaceae</taxon>
        <taxon>BOP clade</taxon>
        <taxon>Pooideae</taxon>
        <taxon>Triticodae</taxon>
        <taxon>Triticeae</taxon>
        <taxon>Triticinae</taxon>
        <taxon>Triticum</taxon>
    </lineage>
</organism>
<feature type="non-terminal residue" evidence="1">
    <location>
        <position position="28"/>
    </location>
</feature>
<proteinExistence type="predicted"/>
<name>A0A9R1JJK5_WHEAT</name>
<reference evidence="1" key="2">
    <citation type="submission" date="2020-03" db="EMBL/GenBank/DDBJ databases">
        <title>The second near-complete assembly of the hexaploid bread wheat (Triticum aestivum) genome.</title>
        <authorList>
            <person name="Zimin A.V."/>
            <person name="Puiu D."/>
            <person name="Shumante A."/>
            <person name="Alonge M."/>
            <person name="Salzberg S.L."/>
        </authorList>
    </citation>
    <scope>NUCLEOTIDE SEQUENCE</scope>
    <source>
        <tissue evidence="1">Leaf</tissue>
    </source>
</reference>
<protein>
    <submittedName>
        <fullName evidence="1">Uncharacterized protein</fullName>
    </submittedName>
</protein>
<gene>
    <name evidence="1" type="ORF">CFC21_032578</name>
</gene>
<dbReference type="AlphaFoldDB" id="A0A9R1JJK5"/>
<comment type="caution">
    <text evidence="1">The sequence shown here is derived from an EMBL/GenBank/DDBJ whole genome shotgun (WGS) entry which is preliminary data.</text>
</comment>
<accession>A0A9R1JJK5</accession>
<dbReference type="EMBL" id="CM022216">
    <property type="protein sequence ID" value="KAF7019402.1"/>
    <property type="molecule type" value="Genomic_DNA"/>
</dbReference>